<dbReference type="AlphaFoldDB" id="A0A067MQB0"/>
<gene>
    <name evidence="2" type="ORF">BOTBODRAFT_582450</name>
</gene>
<evidence type="ECO:0000256" key="1">
    <source>
        <dbReference type="SAM" id="MobiDB-lite"/>
    </source>
</evidence>
<reference evidence="3" key="1">
    <citation type="journal article" date="2014" name="Proc. Natl. Acad. Sci. U.S.A.">
        <title>Extensive sampling of basidiomycete genomes demonstrates inadequacy of the white-rot/brown-rot paradigm for wood decay fungi.</title>
        <authorList>
            <person name="Riley R."/>
            <person name="Salamov A.A."/>
            <person name="Brown D.W."/>
            <person name="Nagy L.G."/>
            <person name="Floudas D."/>
            <person name="Held B.W."/>
            <person name="Levasseur A."/>
            <person name="Lombard V."/>
            <person name="Morin E."/>
            <person name="Otillar R."/>
            <person name="Lindquist E.A."/>
            <person name="Sun H."/>
            <person name="LaButti K.M."/>
            <person name="Schmutz J."/>
            <person name="Jabbour D."/>
            <person name="Luo H."/>
            <person name="Baker S.E."/>
            <person name="Pisabarro A.G."/>
            <person name="Walton J.D."/>
            <person name="Blanchette R.A."/>
            <person name="Henrissat B."/>
            <person name="Martin F."/>
            <person name="Cullen D."/>
            <person name="Hibbett D.S."/>
            <person name="Grigoriev I.V."/>
        </authorList>
    </citation>
    <scope>NUCLEOTIDE SEQUENCE [LARGE SCALE GENOMIC DNA]</scope>
    <source>
        <strain evidence="3">FD-172 SS1</strain>
    </source>
</reference>
<name>A0A067MQB0_BOTB1</name>
<dbReference type="EMBL" id="KL198023">
    <property type="protein sequence ID" value="KDQ17759.1"/>
    <property type="molecule type" value="Genomic_DNA"/>
</dbReference>
<dbReference type="PANTHER" id="PTHR34815">
    <property type="entry name" value="LYSINE ACETYLTRANSFERASE"/>
    <property type="match status" value="1"/>
</dbReference>
<organism evidence="2 3">
    <name type="scientific">Botryobasidium botryosum (strain FD-172 SS1)</name>
    <dbReference type="NCBI Taxonomy" id="930990"/>
    <lineage>
        <taxon>Eukaryota</taxon>
        <taxon>Fungi</taxon>
        <taxon>Dikarya</taxon>
        <taxon>Basidiomycota</taxon>
        <taxon>Agaricomycotina</taxon>
        <taxon>Agaricomycetes</taxon>
        <taxon>Cantharellales</taxon>
        <taxon>Botryobasidiaceae</taxon>
        <taxon>Botryobasidium</taxon>
    </lineage>
</organism>
<dbReference type="OrthoDB" id="2020070at2759"/>
<proteinExistence type="predicted"/>
<sequence>MSPENEATLASFNSEVRPLSSLTIIPATPEQVFESQKRTHDEWGKGQTLEAHLKREANLYQYLISSEPAKFTVWVLVPRDDLQTLDFLCSCETHRHAAIASTNLADRAHDDPSPPSWSPRQVEDVTGYGIASVFTPKRFRRRGYASHMMRLLHHVLAPPSSLSFPVAYWGSPPVIPPGFGSARVSYLYSDVGRKFYASCGPGIEEDGGWIVQSAKSIIWEVDALSRALIVNLGQDSKARMQDRPWRWLDEKALGDVLGLDGVACRDELTQPRQAQRERLGAGKKPNSVCDIA</sequence>
<evidence type="ECO:0000313" key="3">
    <source>
        <dbReference type="Proteomes" id="UP000027195"/>
    </source>
</evidence>
<keyword evidence="3" id="KW-1185">Reference proteome</keyword>
<feature type="region of interest" description="Disordered" evidence="1">
    <location>
        <begin position="273"/>
        <end position="292"/>
    </location>
</feature>
<dbReference type="STRING" id="930990.A0A067MQB0"/>
<evidence type="ECO:0008006" key="4">
    <source>
        <dbReference type="Google" id="ProtNLM"/>
    </source>
</evidence>
<dbReference type="HOGENOM" id="CLU_1102725_0_0_1"/>
<dbReference type="InterPro" id="IPR053013">
    <property type="entry name" value="LAT"/>
</dbReference>
<dbReference type="PANTHER" id="PTHR34815:SF2">
    <property type="entry name" value="N-ACETYLTRANSFERASE DOMAIN-CONTAINING PROTEIN"/>
    <property type="match status" value="1"/>
</dbReference>
<protein>
    <recommendedName>
        <fullName evidence="4">N-acetyltransferase domain-containing protein</fullName>
    </recommendedName>
</protein>
<accession>A0A067MQB0</accession>
<evidence type="ECO:0000313" key="2">
    <source>
        <dbReference type="EMBL" id="KDQ17759.1"/>
    </source>
</evidence>
<dbReference type="Proteomes" id="UP000027195">
    <property type="component" value="Unassembled WGS sequence"/>
</dbReference>
<dbReference type="InParanoid" id="A0A067MQB0"/>